<comment type="caution">
    <text evidence="3">The sequence shown here is derived from an EMBL/GenBank/DDBJ whole genome shotgun (WGS) entry which is preliminary data.</text>
</comment>
<protein>
    <submittedName>
        <fullName evidence="3">tRNA 5-methoxyuridine(34)/uridine 5-oxyacetic acid(34) synthase CmoB</fullName>
        <ecNumber evidence="3">2.5.1.-</ecNumber>
    </submittedName>
</protein>
<dbReference type="RefSeq" id="WP_147555263.1">
    <property type="nucleotide sequence ID" value="NZ_VOWJ01000016.1"/>
</dbReference>
<keyword evidence="1 3" id="KW-0808">Transferase</keyword>
<dbReference type="InterPro" id="IPR029063">
    <property type="entry name" value="SAM-dependent_MTases_sf"/>
</dbReference>
<dbReference type="Proteomes" id="UP000321629">
    <property type="component" value="Unassembled WGS sequence"/>
</dbReference>
<reference evidence="3 4" key="1">
    <citation type="submission" date="2019-07" db="EMBL/GenBank/DDBJ databases">
        <title>Rapid identification of Enteric Bacteria from Whole Genome Sequences (WGS) using Average Nucleotide Identity (ANI).</title>
        <authorList>
            <person name="Lane C."/>
        </authorList>
    </citation>
    <scope>NUCLEOTIDE SEQUENCE [LARGE SCALE GENOMIC DNA]</scope>
    <source>
        <strain evidence="3 4">2016D-0084</strain>
    </source>
</reference>
<gene>
    <name evidence="3" type="primary">cmoB</name>
    <name evidence="3" type="ORF">FPD38_02730</name>
</gene>
<dbReference type="EC" id="2.5.1.-" evidence="3"/>
<dbReference type="Gene3D" id="3.40.50.150">
    <property type="entry name" value="Vaccinia Virus protein VP39"/>
    <property type="match status" value="1"/>
</dbReference>
<evidence type="ECO:0000256" key="2">
    <source>
        <dbReference type="ARBA" id="ARBA00022694"/>
    </source>
</evidence>
<dbReference type="GO" id="GO:0002098">
    <property type="term" value="P:tRNA wobble uridine modification"/>
    <property type="evidence" value="ECO:0007669"/>
    <property type="project" value="InterPro"/>
</dbReference>
<dbReference type="EMBL" id="VOWJ01000016">
    <property type="protein sequence ID" value="TXE88993.1"/>
    <property type="molecule type" value="Genomic_DNA"/>
</dbReference>
<dbReference type="CDD" id="cd02440">
    <property type="entry name" value="AdoMet_MTases"/>
    <property type="match status" value="1"/>
</dbReference>
<dbReference type="HAMAP" id="MF_01590">
    <property type="entry name" value="tRNA_carboxymethyltr_CmoB"/>
    <property type="match status" value="1"/>
</dbReference>
<dbReference type="NCBIfam" id="TIGR00452">
    <property type="entry name" value="tRNA 5-methoxyuridine(34)/uridine 5-oxyacetic acid(34) synthase CmoB"/>
    <property type="match status" value="1"/>
</dbReference>
<dbReference type="SUPFAM" id="SSF53335">
    <property type="entry name" value="S-adenosyl-L-methionine-dependent methyltransferases"/>
    <property type="match status" value="1"/>
</dbReference>
<sequence>MQENILLKQAQIHPLYQKIQNLHHKISNSTIKINDSFDIFCGEKFNEEIKNIAIELKPWRKGPFRINDLFIDTEWRSFIKFNILKEYMHCIENKIVADIGCNNGYYMFKMLEFNPAKIIGFDPSIKYFLQFLLINSLAKTSIKYELLGVADVPNYPIKFDVIFCLGVIYHRSDPVMMLKQLKQSLNKNGIVFLDTMYIEDEREIALIPKKTYSKIPNIFFIPSILGLRNWCQRAGFSEFEILATKQTDLEEQRKTQWIDSYSLDQFLDEKDSNLTCEGYPAPKRVYVRLKV</sequence>
<dbReference type="GO" id="GO:0016765">
    <property type="term" value="F:transferase activity, transferring alkyl or aryl (other than methyl) groups"/>
    <property type="evidence" value="ECO:0007669"/>
    <property type="project" value="InterPro"/>
</dbReference>
<dbReference type="Pfam" id="PF08003">
    <property type="entry name" value="Methyltransf_9"/>
    <property type="match status" value="1"/>
</dbReference>
<evidence type="ECO:0000256" key="1">
    <source>
        <dbReference type="ARBA" id="ARBA00022679"/>
    </source>
</evidence>
<evidence type="ECO:0000313" key="4">
    <source>
        <dbReference type="Proteomes" id="UP000321629"/>
    </source>
</evidence>
<dbReference type="AlphaFoldDB" id="A0A5C7E255"/>
<keyword evidence="2" id="KW-0819">tRNA processing</keyword>
<evidence type="ECO:0000313" key="3">
    <source>
        <dbReference type="EMBL" id="TXE88993.1"/>
    </source>
</evidence>
<organism evidence="3 4">
    <name type="scientific">Campylobacter volucris</name>
    <dbReference type="NCBI Taxonomy" id="1031542"/>
    <lineage>
        <taxon>Bacteria</taxon>
        <taxon>Pseudomonadati</taxon>
        <taxon>Campylobacterota</taxon>
        <taxon>Epsilonproteobacteria</taxon>
        <taxon>Campylobacterales</taxon>
        <taxon>Campylobacteraceae</taxon>
        <taxon>Campylobacter</taxon>
    </lineage>
</organism>
<dbReference type="NCBIfam" id="NF011650">
    <property type="entry name" value="PRK15068.1"/>
    <property type="match status" value="1"/>
</dbReference>
<dbReference type="InterPro" id="IPR027555">
    <property type="entry name" value="Mo5U34_MeTrfas-like"/>
</dbReference>
<name>A0A5C7E255_9BACT</name>
<accession>A0A5C7E255</accession>
<dbReference type="InterPro" id="IPR010017">
    <property type="entry name" value="CmoB"/>
</dbReference>
<proteinExistence type="inferred from homology"/>